<name>A0A897NBH0_9EURY</name>
<evidence type="ECO:0000313" key="1">
    <source>
        <dbReference type="EMBL" id="QSG09778.1"/>
    </source>
</evidence>
<gene>
    <name evidence="1" type="ORF">HSR122_2401</name>
</gene>
<accession>A0A897NBH0</accession>
<keyword evidence="2" id="KW-1185">Reference proteome</keyword>
<protein>
    <submittedName>
        <fullName evidence="1">Uncharacterized protein</fullName>
    </submittedName>
</protein>
<dbReference type="Proteomes" id="UP000662973">
    <property type="component" value="Chromosome"/>
</dbReference>
<reference evidence="1 2" key="1">
    <citation type="submission" date="2020-11" db="EMBL/GenBank/DDBJ databases">
        <title>Carbohydrate-dependent, anaerobic sulfur respiration: A novel catabolism in halophilic archaea.</title>
        <authorList>
            <person name="Sorokin D.Y."/>
            <person name="Messina E."/>
            <person name="Smedile F."/>
            <person name="La Cono V."/>
            <person name="Hallsworth J.E."/>
            <person name="Yakimov M.M."/>
        </authorList>
    </citation>
    <scope>NUCLEOTIDE SEQUENCE [LARGE SCALE GENOMIC DNA]</scope>
    <source>
        <strain evidence="1 2">HSR12-2</strain>
    </source>
</reference>
<dbReference type="KEGG" id="hds:HSR122_2401"/>
<sequence length="76" mass="8441">MGSHLVEQRGYLAFVFVTERRTGRLLPVAERRVENSCLVDFRGAIECALEELDPPETPTCPRCVGSFASESRSLAI</sequence>
<dbReference type="AlphaFoldDB" id="A0A897NBH0"/>
<proteinExistence type="predicted"/>
<evidence type="ECO:0000313" key="2">
    <source>
        <dbReference type="Proteomes" id="UP000662973"/>
    </source>
</evidence>
<dbReference type="EMBL" id="CP064788">
    <property type="protein sequence ID" value="QSG09778.1"/>
    <property type="molecule type" value="Genomic_DNA"/>
</dbReference>
<organism evidence="1 2">
    <name type="scientific">Halapricum desulfuricans</name>
    <dbReference type="NCBI Taxonomy" id="2841257"/>
    <lineage>
        <taxon>Archaea</taxon>
        <taxon>Methanobacteriati</taxon>
        <taxon>Methanobacteriota</taxon>
        <taxon>Stenosarchaea group</taxon>
        <taxon>Halobacteria</taxon>
        <taxon>Halobacteriales</taxon>
        <taxon>Haloarculaceae</taxon>
        <taxon>Halapricum</taxon>
    </lineage>
</organism>